<evidence type="ECO:0000313" key="2">
    <source>
        <dbReference type="EMBL" id="ATD08929.1"/>
    </source>
</evidence>
<dbReference type="NCBIfam" id="TIGR02532">
    <property type="entry name" value="IV_pilin_GFxxxE"/>
    <property type="match status" value="1"/>
</dbReference>
<dbReference type="Pfam" id="PF07963">
    <property type="entry name" value="N_methyl"/>
    <property type="match status" value="1"/>
</dbReference>
<proteinExistence type="predicted"/>
<evidence type="ECO:0008006" key="4">
    <source>
        <dbReference type="Google" id="ProtNLM"/>
    </source>
</evidence>
<accession>A0ABN5CJS4</accession>
<evidence type="ECO:0000313" key="3">
    <source>
        <dbReference type="Proteomes" id="UP000016521"/>
    </source>
</evidence>
<keyword evidence="1" id="KW-1133">Transmembrane helix</keyword>
<keyword evidence="3" id="KW-1185">Reference proteome</keyword>
<dbReference type="Proteomes" id="UP000016521">
    <property type="component" value="Chromosome I"/>
</dbReference>
<dbReference type="EMBL" id="CP011924">
    <property type="protein sequence ID" value="ATD08929.1"/>
    <property type="molecule type" value="Genomic_DNA"/>
</dbReference>
<keyword evidence="1" id="KW-0472">Membrane</keyword>
<sequence>MPHDNRGFTLVEMLIAITILSMVLVTGNYVYFQLVSRWDSQLGNFQQTAKSTKLVYQLDRLLSAIQPYVIRNEQGIPVFLFEGGRSSILAVASSGLIYDQQPVVFRLSLIKDKSGNKLIYQSLKLAEQVVSSAQQQLNFTQSVVLLESVDTLELSYFGWRNLSDKAARVGHPVWQPKYSGIEQELVPSEISLTLQLGQQQLAVVTNLDPNPNRWLRHYFDSSNT</sequence>
<protein>
    <recommendedName>
        <fullName evidence="4">Prepilin-type N-terminal cleavage/methylation domain-containing protein</fullName>
    </recommendedName>
</protein>
<reference evidence="2 3" key="1">
    <citation type="submission" date="2015-06" db="EMBL/GenBank/DDBJ databases">
        <authorList>
            <person name="Xie B.-B."/>
            <person name="Rong J.-C."/>
            <person name="Qin Q.-L."/>
            <person name="Zhang Y.-Z."/>
        </authorList>
    </citation>
    <scope>NUCLEOTIDE SEQUENCE [LARGE SCALE GENOMIC DNA]</scope>
    <source>
        <strain evidence="2 3">JCM 20779</strain>
    </source>
</reference>
<dbReference type="PROSITE" id="PS00409">
    <property type="entry name" value="PROKAR_NTER_METHYL"/>
    <property type="match status" value="1"/>
</dbReference>
<dbReference type="InterPro" id="IPR012902">
    <property type="entry name" value="N_methyl_site"/>
</dbReference>
<organism evidence="2 3">
    <name type="scientific">Pseudoalteromonas piscicida</name>
    <dbReference type="NCBI Taxonomy" id="43662"/>
    <lineage>
        <taxon>Bacteria</taxon>
        <taxon>Pseudomonadati</taxon>
        <taxon>Pseudomonadota</taxon>
        <taxon>Gammaproteobacteria</taxon>
        <taxon>Alteromonadales</taxon>
        <taxon>Pseudoalteromonadaceae</taxon>
        <taxon>Pseudoalteromonas</taxon>
    </lineage>
</organism>
<keyword evidence="1" id="KW-0812">Transmembrane</keyword>
<gene>
    <name evidence="2" type="ORF">PPIS_a4277</name>
</gene>
<dbReference type="RefSeq" id="WP_010368605.1">
    <property type="nucleotide sequence ID" value="NZ_CP011924.1"/>
</dbReference>
<feature type="transmembrane region" description="Helical" evidence="1">
    <location>
        <begin position="13"/>
        <end position="32"/>
    </location>
</feature>
<evidence type="ECO:0000256" key="1">
    <source>
        <dbReference type="SAM" id="Phobius"/>
    </source>
</evidence>
<name>A0ABN5CJS4_PSEO7</name>